<dbReference type="InterPro" id="IPR014729">
    <property type="entry name" value="Rossmann-like_a/b/a_fold"/>
</dbReference>
<gene>
    <name evidence="2" type="ORF">GCL57_01715</name>
</gene>
<reference evidence="2 3" key="1">
    <citation type="submission" date="2019-10" db="EMBL/GenBank/DDBJ databases">
        <title>New genus of Silvanigrellaceae.</title>
        <authorList>
            <person name="Pitt A."/>
            <person name="Hahn M.W."/>
        </authorList>
    </citation>
    <scope>NUCLEOTIDE SEQUENCE [LARGE SCALE GENOMIC DNA]</scope>
    <source>
        <strain evidence="2 3">33A1-SZDP</strain>
    </source>
</reference>
<dbReference type="EMBL" id="WFLN01000004">
    <property type="protein sequence ID" value="KAB8033444.1"/>
    <property type="molecule type" value="Genomic_DNA"/>
</dbReference>
<name>A0A833N5J3_9BACT</name>
<dbReference type="Pfam" id="PF01902">
    <property type="entry name" value="Diphthami_syn_2"/>
    <property type="match status" value="1"/>
</dbReference>
<accession>A0A833N5J3</accession>
<dbReference type="AlphaFoldDB" id="A0A833N5J3"/>
<comment type="caution">
    <text evidence="2">The sequence shown here is derived from an EMBL/GenBank/DDBJ whole genome shotgun (WGS) entry which is preliminary data.</text>
</comment>
<dbReference type="NCBIfam" id="TIGR00290">
    <property type="entry name" value="MJ0570_dom"/>
    <property type="match status" value="1"/>
</dbReference>
<proteinExistence type="predicted"/>
<dbReference type="Gene3D" id="3.40.50.620">
    <property type="entry name" value="HUPs"/>
    <property type="match status" value="1"/>
</dbReference>
<dbReference type="Proteomes" id="UP000442694">
    <property type="component" value="Unassembled WGS sequence"/>
</dbReference>
<organism evidence="2 3">
    <name type="scientific">Fluviispira multicolorata</name>
    <dbReference type="NCBI Taxonomy" id="2654512"/>
    <lineage>
        <taxon>Bacteria</taxon>
        <taxon>Pseudomonadati</taxon>
        <taxon>Bdellovibrionota</taxon>
        <taxon>Oligoflexia</taxon>
        <taxon>Silvanigrellales</taxon>
        <taxon>Silvanigrellaceae</taxon>
        <taxon>Fluviispira</taxon>
    </lineage>
</organism>
<sequence>MEQKNLFCMWSGGHDSCLALYDAQKSNQIKCIITPIMETNTGHRTHSLSPHILRAQADLLNIPLLIFNTSLQEFEKNYELTLASLKKHKIDGGFFNEITNEERKNLAESICERQKLSNHFPLWQKNKEAALSDFLENGFKAKIIAVNEKCLTREFLGKNLDKEIIEEFRNRKIDIWGENGEYQTIIHEAPFFKDRLILKDGDINLRNGYWTLDISILNVS</sequence>
<dbReference type="EC" id="6.3.1.14" evidence="2"/>
<feature type="domain" description="Diphthamide synthase" evidence="1">
    <location>
        <begin position="8"/>
        <end position="215"/>
    </location>
</feature>
<dbReference type="InterPro" id="IPR002761">
    <property type="entry name" value="Diphthami_syn_dom"/>
</dbReference>
<protein>
    <submittedName>
        <fullName evidence="2">Diphthine--ammonia ligase</fullName>
        <ecNumber evidence="2">6.3.1.14</ecNumber>
    </submittedName>
</protein>
<dbReference type="GO" id="GO:0017178">
    <property type="term" value="F:diphthine-ammonia ligase activity"/>
    <property type="evidence" value="ECO:0007669"/>
    <property type="project" value="UniProtKB-EC"/>
</dbReference>
<evidence type="ECO:0000259" key="1">
    <source>
        <dbReference type="Pfam" id="PF01902"/>
    </source>
</evidence>
<evidence type="ECO:0000313" key="3">
    <source>
        <dbReference type="Proteomes" id="UP000442694"/>
    </source>
</evidence>
<keyword evidence="3" id="KW-1185">Reference proteome</keyword>
<dbReference type="RefSeq" id="WP_152211530.1">
    <property type="nucleotide sequence ID" value="NZ_WFLN01000004.1"/>
</dbReference>
<evidence type="ECO:0000313" key="2">
    <source>
        <dbReference type="EMBL" id="KAB8033444.1"/>
    </source>
</evidence>
<dbReference type="SUPFAM" id="SSF52402">
    <property type="entry name" value="Adenine nucleotide alpha hydrolases-like"/>
    <property type="match status" value="1"/>
</dbReference>
<dbReference type="Gene3D" id="3.90.1490.10">
    <property type="entry name" value="putative n-type atp pyrophosphatase, domain 2"/>
    <property type="match status" value="1"/>
</dbReference>
<keyword evidence="2" id="KW-0436">Ligase</keyword>